<feature type="region of interest" description="Disordered" evidence="1">
    <location>
        <begin position="250"/>
        <end position="285"/>
    </location>
</feature>
<comment type="caution">
    <text evidence="2">The sequence shown here is derived from an EMBL/GenBank/DDBJ whole genome shotgun (WGS) entry which is preliminary data.</text>
</comment>
<gene>
    <name evidence="2" type="ORF">DFH07DRAFT_776828</name>
</gene>
<evidence type="ECO:0000256" key="1">
    <source>
        <dbReference type="SAM" id="MobiDB-lite"/>
    </source>
</evidence>
<dbReference type="AlphaFoldDB" id="A0AAD7IN48"/>
<accession>A0AAD7IN48</accession>
<dbReference type="EMBL" id="JARJLG010000104">
    <property type="protein sequence ID" value="KAJ7745217.1"/>
    <property type="molecule type" value="Genomic_DNA"/>
</dbReference>
<reference evidence="2" key="1">
    <citation type="submission" date="2023-03" db="EMBL/GenBank/DDBJ databases">
        <title>Massive genome expansion in bonnet fungi (Mycena s.s.) driven by repeated elements and novel gene families across ecological guilds.</title>
        <authorList>
            <consortium name="Lawrence Berkeley National Laboratory"/>
            <person name="Harder C.B."/>
            <person name="Miyauchi S."/>
            <person name="Viragh M."/>
            <person name="Kuo A."/>
            <person name="Thoen E."/>
            <person name="Andreopoulos B."/>
            <person name="Lu D."/>
            <person name="Skrede I."/>
            <person name="Drula E."/>
            <person name="Henrissat B."/>
            <person name="Morin E."/>
            <person name="Kohler A."/>
            <person name="Barry K."/>
            <person name="LaButti K."/>
            <person name="Morin E."/>
            <person name="Salamov A."/>
            <person name="Lipzen A."/>
            <person name="Mereny Z."/>
            <person name="Hegedus B."/>
            <person name="Baldrian P."/>
            <person name="Stursova M."/>
            <person name="Weitz H."/>
            <person name="Taylor A."/>
            <person name="Grigoriev I.V."/>
            <person name="Nagy L.G."/>
            <person name="Martin F."/>
            <person name="Kauserud H."/>
        </authorList>
    </citation>
    <scope>NUCLEOTIDE SEQUENCE</scope>
    <source>
        <strain evidence="2">CBHHK188m</strain>
    </source>
</reference>
<evidence type="ECO:0000313" key="2">
    <source>
        <dbReference type="EMBL" id="KAJ7745217.1"/>
    </source>
</evidence>
<sequence>MYKYVTWERYVRQSTPTGPKGVHTIPFNRSKILRKTTARGKIFGVSDFYKNERLCYIGLYAAMCSYVRLPLMLHPSTFGYMPYTWSGYTYVDLCIPVSMLWAHRDTPETHPSQNYDVDLGHFGWLCLHRLTLGLRRSIGIDEPSVYGGWERTTPAGERKRMSVAILWLKEFVRTREEIVFFRADVDMHRRWFTTRPEDENKMTWRKARLGNSHVVDGLDRAQSVFVENYGSLFRYGSRGFFIFKRRDEPERERSVPRRTDPTNRGKDTRKSIGILDPAGNLPPPPLRVEQNAESIMGARIVSRKKVGQNNEGLKGRSLDSGHAPAAVLRGVWDSVNQYAQQEQKLELPPRSGQDLQKVTAWFTSLQTLRAIGSSREFRTQVALSGGFPVIRYGLGARRETPSAEVQVSGSEAQ</sequence>
<evidence type="ECO:0000313" key="3">
    <source>
        <dbReference type="Proteomes" id="UP001215280"/>
    </source>
</evidence>
<dbReference type="Proteomes" id="UP001215280">
    <property type="component" value="Unassembled WGS sequence"/>
</dbReference>
<name>A0AAD7IN48_9AGAR</name>
<organism evidence="2 3">
    <name type="scientific">Mycena maculata</name>
    <dbReference type="NCBI Taxonomy" id="230809"/>
    <lineage>
        <taxon>Eukaryota</taxon>
        <taxon>Fungi</taxon>
        <taxon>Dikarya</taxon>
        <taxon>Basidiomycota</taxon>
        <taxon>Agaricomycotina</taxon>
        <taxon>Agaricomycetes</taxon>
        <taxon>Agaricomycetidae</taxon>
        <taxon>Agaricales</taxon>
        <taxon>Marasmiineae</taxon>
        <taxon>Mycenaceae</taxon>
        <taxon>Mycena</taxon>
    </lineage>
</organism>
<keyword evidence="3" id="KW-1185">Reference proteome</keyword>
<proteinExistence type="predicted"/>
<feature type="compositionally biased region" description="Basic and acidic residues" evidence="1">
    <location>
        <begin position="250"/>
        <end position="270"/>
    </location>
</feature>
<protein>
    <submittedName>
        <fullName evidence="2">Uncharacterized protein</fullName>
    </submittedName>
</protein>